<evidence type="ECO:0000313" key="1">
    <source>
        <dbReference type="EMBL" id="KAE8348486.1"/>
    </source>
</evidence>
<dbReference type="Proteomes" id="UP000327118">
    <property type="component" value="Unassembled WGS sequence"/>
</dbReference>
<dbReference type="OrthoDB" id="5332316at2759"/>
<keyword evidence="2" id="KW-1185">Reference proteome</keyword>
<gene>
    <name evidence="1" type="ORF">BDV28DRAFT_89517</name>
</gene>
<dbReference type="AlphaFoldDB" id="A0A5N6YV21"/>
<protein>
    <submittedName>
        <fullName evidence="1">Uncharacterized protein</fullName>
    </submittedName>
</protein>
<sequence length="341" mass="38739">MSSRKQFVMFHSPRRHLWTFAIYRPISPLWRQWRLPQKNPSLLCFQVATSNFSSSGGPEKPRYALETYLPNTPHHKTALVLSGASQSLTAYDFHRLLKSEGNSLLGLEEVLPMRRAQTLQRSDSWILVFVSPAYAMECQQRVIELKKLDLRQVAPAGTVASNIPLHASTDNRAKHSTLFNHALASTLHNVSMAAQLSPFDSKLQRAIGAHRGLFQLGSSDNRLFPVKLHLDHLAFPSFNTDYIRQLLKLDGIMRGRKWALPDTDDAVIQLKQTTVSGLSQINLGRTDRHPSTSITKMWRVNFLTAFDAVRFVRAWHQKPLPILGHMPINEANRFVKAECIF</sequence>
<name>A0A5N6YV21_9EURO</name>
<organism evidence="1 2">
    <name type="scientific">Aspergillus coremiiformis</name>
    <dbReference type="NCBI Taxonomy" id="138285"/>
    <lineage>
        <taxon>Eukaryota</taxon>
        <taxon>Fungi</taxon>
        <taxon>Dikarya</taxon>
        <taxon>Ascomycota</taxon>
        <taxon>Pezizomycotina</taxon>
        <taxon>Eurotiomycetes</taxon>
        <taxon>Eurotiomycetidae</taxon>
        <taxon>Eurotiales</taxon>
        <taxon>Aspergillaceae</taxon>
        <taxon>Aspergillus</taxon>
        <taxon>Aspergillus subgen. Circumdati</taxon>
    </lineage>
</organism>
<proteinExistence type="predicted"/>
<dbReference type="EMBL" id="ML739476">
    <property type="protein sequence ID" value="KAE8348486.1"/>
    <property type="molecule type" value="Genomic_DNA"/>
</dbReference>
<accession>A0A5N6YV21</accession>
<reference evidence="2" key="1">
    <citation type="submission" date="2019-04" db="EMBL/GenBank/DDBJ databases">
        <title>Friends and foes A comparative genomics studyof 23 Aspergillus species from section Flavi.</title>
        <authorList>
            <consortium name="DOE Joint Genome Institute"/>
            <person name="Kjaerbolling I."/>
            <person name="Vesth T."/>
            <person name="Frisvad J.C."/>
            <person name="Nybo J.L."/>
            <person name="Theobald S."/>
            <person name="Kildgaard S."/>
            <person name="Isbrandt T."/>
            <person name="Kuo A."/>
            <person name="Sato A."/>
            <person name="Lyhne E.K."/>
            <person name="Kogle M.E."/>
            <person name="Wiebenga A."/>
            <person name="Kun R.S."/>
            <person name="Lubbers R.J."/>
            <person name="Makela M.R."/>
            <person name="Barry K."/>
            <person name="Chovatia M."/>
            <person name="Clum A."/>
            <person name="Daum C."/>
            <person name="Haridas S."/>
            <person name="He G."/>
            <person name="LaButti K."/>
            <person name="Lipzen A."/>
            <person name="Mondo S."/>
            <person name="Riley R."/>
            <person name="Salamov A."/>
            <person name="Simmons B.A."/>
            <person name="Magnuson J.K."/>
            <person name="Henrissat B."/>
            <person name="Mortensen U.H."/>
            <person name="Larsen T.O."/>
            <person name="Devries R.P."/>
            <person name="Grigoriev I.V."/>
            <person name="Machida M."/>
            <person name="Baker S.E."/>
            <person name="Andersen M.R."/>
        </authorList>
    </citation>
    <scope>NUCLEOTIDE SEQUENCE [LARGE SCALE GENOMIC DNA]</scope>
    <source>
        <strain evidence="2">CBS 553.77</strain>
    </source>
</reference>
<evidence type="ECO:0000313" key="2">
    <source>
        <dbReference type="Proteomes" id="UP000327118"/>
    </source>
</evidence>